<protein>
    <submittedName>
        <fullName evidence="5">DeoR/GlpR family DNA-binding transcription regulator</fullName>
    </submittedName>
</protein>
<dbReference type="SMART" id="SM01134">
    <property type="entry name" value="DeoRC"/>
    <property type="match status" value="1"/>
</dbReference>
<dbReference type="PANTHER" id="PTHR30363:SF44">
    <property type="entry name" value="AGA OPERON TRANSCRIPTIONAL REPRESSOR-RELATED"/>
    <property type="match status" value="1"/>
</dbReference>
<reference evidence="5" key="1">
    <citation type="journal article" date="2021" name="PeerJ">
        <title>Extensive microbial diversity within the chicken gut microbiome revealed by metagenomics and culture.</title>
        <authorList>
            <person name="Gilroy R."/>
            <person name="Ravi A."/>
            <person name="Getino M."/>
            <person name="Pursley I."/>
            <person name="Horton D.L."/>
            <person name="Alikhan N.F."/>
            <person name="Baker D."/>
            <person name="Gharbi K."/>
            <person name="Hall N."/>
            <person name="Watson M."/>
            <person name="Adriaenssens E.M."/>
            <person name="Foster-Nyarko E."/>
            <person name="Jarju S."/>
            <person name="Secka A."/>
            <person name="Antonio M."/>
            <person name="Oren A."/>
            <person name="Chaudhuri R.R."/>
            <person name="La Ragione R."/>
            <person name="Hildebrand F."/>
            <person name="Pallen M.J."/>
        </authorList>
    </citation>
    <scope>NUCLEOTIDE SEQUENCE</scope>
    <source>
        <strain evidence="5">14324</strain>
    </source>
</reference>
<dbReference type="AlphaFoldDB" id="A0A9D2DRX7"/>
<dbReference type="SMART" id="SM00420">
    <property type="entry name" value="HTH_DEOR"/>
    <property type="match status" value="1"/>
</dbReference>
<evidence type="ECO:0000313" key="5">
    <source>
        <dbReference type="EMBL" id="HIZ21978.1"/>
    </source>
</evidence>
<dbReference type="InterPro" id="IPR050313">
    <property type="entry name" value="Carb_Metab_HTH_regulators"/>
</dbReference>
<organism evidence="5 6">
    <name type="scientific">Candidatus Blautia faecigallinarum</name>
    <dbReference type="NCBI Taxonomy" id="2838488"/>
    <lineage>
        <taxon>Bacteria</taxon>
        <taxon>Bacillati</taxon>
        <taxon>Bacillota</taxon>
        <taxon>Clostridia</taxon>
        <taxon>Lachnospirales</taxon>
        <taxon>Lachnospiraceae</taxon>
        <taxon>Blautia</taxon>
    </lineage>
</organism>
<dbReference type="Proteomes" id="UP000824041">
    <property type="component" value="Unassembled WGS sequence"/>
</dbReference>
<keyword evidence="1" id="KW-0805">Transcription regulation</keyword>
<keyword evidence="2 5" id="KW-0238">DNA-binding</keyword>
<dbReference type="InterPro" id="IPR001034">
    <property type="entry name" value="DeoR_HTH"/>
</dbReference>
<evidence type="ECO:0000256" key="1">
    <source>
        <dbReference type="ARBA" id="ARBA00023015"/>
    </source>
</evidence>
<dbReference type="InterPro" id="IPR037171">
    <property type="entry name" value="NagB/RpiA_transferase-like"/>
</dbReference>
<evidence type="ECO:0000256" key="2">
    <source>
        <dbReference type="ARBA" id="ARBA00023125"/>
    </source>
</evidence>
<accession>A0A9D2DRX7</accession>
<dbReference type="PANTHER" id="PTHR30363">
    <property type="entry name" value="HTH-TYPE TRANSCRIPTIONAL REGULATOR SRLR-RELATED"/>
    <property type="match status" value="1"/>
</dbReference>
<dbReference type="InterPro" id="IPR014036">
    <property type="entry name" value="DeoR-like_C"/>
</dbReference>
<dbReference type="SUPFAM" id="SSF46785">
    <property type="entry name" value="Winged helix' DNA-binding domain"/>
    <property type="match status" value="1"/>
</dbReference>
<dbReference type="EMBL" id="DXBU01000055">
    <property type="protein sequence ID" value="HIZ21978.1"/>
    <property type="molecule type" value="Genomic_DNA"/>
</dbReference>
<evidence type="ECO:0000256" key="3">
    <source>
        <dbReference type="ARBA" id="ARBA00023163"/>
    </source>
</evidence>
<dbReference type="InterPro" id="IPR036390">
    <property type="entry name" value="WH_DNA-bd_sf"/>
</dbReference>
<name>A0A9D2DRX7_9FIRM</name>
<dbReference type="PRINTS" id="PR00037">
    <property type="entry name" value="HTHLACR"/>
</dbReference>
<dbReference type="Pfam" id="PF08220">
    <property type="entry name" value="HTH_DeoR"/>
    <property type="match status" value="1"/>
</dbReference>
<evidence type="ECO:0000313" key="6">
    <source>
        <dbReference type="Proteomes" id="UP000824041"/>
    </source>
</evidence>
<dbReference type="InterPro" id="IPR018356">
    <property type="entry name" value="Tscrpt_reg_HTH_DeoR_CS"/>
</dbReference>
<gene>
    <name evidence="5" type="ORF">IAA21_04150</name>
</gene>
<dbReference type="PROSITE" id="PS00894">
    <property type="entry name" value="HTH_DEOR_1"/>
    <property type="match status" value="1"/>
</dbReference>
<dbReference type="Gene3D" id="3.40.50.1360">
    <property type="match status" value="1"/>
</dbReference>
<dbReference type="InterPro" id="IPR036388">
    <property type="entry name" value="WH-like_DNA-bd_sf"/>
</dbReference>
<evidence type="ECO:0000259" key="4">
    <source>
        <dbReference type="PROSITE" id="PS51000"/>
    </source>
</evidence>
<dbReference type="GO" id="GO:0003677">
    <property type="term" value="F:DNA binding"/>
    <property type="evidence" value="ECO:0007669"/>
    <property type="project" value="UniProtKB-KW"/>
</dbReference>
<dbReference type="SUPFAM" id="SSF100950">
    <property type="entry name" value="NagB/RpiA/CoA transferase-like"/>
    <property type="match status" value="1"/>
</dbReference>
<proteinExistence type="predicted"/>
<dbReference type="GO" id="GO:0003700">
    <property type="term" value="F:DNA-binding transcription factor activity"/>
    <property type="evidence" value="ECO:0007669"/>
    <property type="project" value="InterPro"/>
</dbReference>
<comment type="caution">
    <text evidence="5">The sequence shown here is derived from an EMBL/GenBank/DDBJ whole genome shotgun (WGS) entry which is preliminary data.</text>
</comment>
<feature type="domain" description="HTH deoR-type" evidence="4">
    <location>
        <begin position="3"/>
        <end position="58"/>
    </location>
</feature>
<keyword evidence="3" id="KW-0804">Transcription</keyword>
<dbReference type="PROSITE" id="PS51000">
    <property type="entry name" value="HTH_DEOR_2"/>
    <property type="match status" value="1"/>
</dbReference>
<sequence>MLALERRNLILEKLQTEKRVVVSELSQLYDVSEETIRRDLDKLEKEGFATKSYGGAVINEDVSIDLPFNVRKNQNVVGKQKMAEIAASLVQDGDHLFLDASTTAVFIAKALKEKERLTLITNSIEILIELSDVSGWNIISTGGTMKEGYLAFLGSGAEKMIRSFYVDKVFFSCKALDHELGIMESQEPFGSTKAAMISSGRKKILVVDSTKFDQTAFSIAGKLKDVDIVVTDQCPDKKWLDHFEKLGIECRYPAQA</sequence>
<reference evidence="5" key="2">
    <citation type="submission" date="2021-04" db="EMBL/GenBank/DDBJ databases">
        <authorList>
            <person name="Gilroy R."/>
        </authorList>
    </citation>
    <scope>NUCLEOTIDE SEQUENCE</scope>
    <source>
        <strain evidence="5">14324</strain>
    </source>
</reference>
<dbReference type="Pfam" id="PF00455">
    <property type="entry name" value="DeoRC"/>
    <property type="match status" value="1"/>
</dbReference>
<dbReference type="Gene3D" id="1.10.10.10">
    <property type="entry name" value="Winged helix-like DNA-binding domain superfamily/Winged helix DNA-binding domain"/>
    <property type="match status" value="1"/>
</dbReference>